<evidence type="ECO:0000313" key="20">
    <source>
        <dbReference type="EMBL" id="SER43855.1"/>
    </source>
</evidence>
<keyword evidence="12" id="KW-0378">Hydrolase</keyword>
<comment type="function">
    <text evidence="2">Converts 2,5-diamino-6-(ribosylamino)-4(3h)-pyrimidinone 5'-phosphate into 5-amino-6-(ribosylamino)-2,4(1h,3h)-pyrimidinedione 5'-phosphate.</text>
</comment>
<comment type="pathway">
    <text evidence="4">Cofactor biosynthesis; riboflavin biosynthesis; 5-amino-6-(D-ribitylamino)uracil from GTP: step 3/4.</text>
</comment>
<comment type="catalytic activity">
    <reaction evidence="18">
        <text>2,5-diamino-6-hydroxy-4-(5-phosphoribosylamino)-pyrimidine + H2O + H(+) = 5-amino-6-(5-phospho-D-ribosylamino)uracil + NH4(+)</text>
        <dbReference type="Rhea" id="RHEA:21868"/>
        <dbReference type="ChEBI" id="CHEBI:15377"/>
        <dbReference type="ChEBI" id="CHEBI:15378"/>
        <dbReference type="ChEBI" id="CHEBI:28938"/>
        <dbReference type="ChEBI" id="CHEBI:58453"/>
        <dbReference type="ChEBI" id="CHEBI:58614"/>
        <dbReference type="EC" id="3.5.4.26"/>
    </reaction>
</comment>
<dbReference type="PROSITE" id="PS00903">
    <property type="entry name" value="CYT_DCMP_DEAMINASES_1"/>
    <property type="match status" value="1"/>
</dbReference>
<dbReference type="RefSeq" id="WP_242952685.1">
    <property type="nucleotide sequence ID" value="NZ_FOGJ01000005.1"/>
</dbReference>
<name>A0A1H9P7I6_BUTFI</name>
<keyword evidence="13" id="KW-0862">Zinc</keyword>
<evidence type="ECO:0000256" key="1">
    <source>
        <dbReference type="ARBA" id="ARBA00001947"/>
    </source>
</evidence>
<dbReference type="GO" id="GO:0008703">
    <property type="term" value="F:5-amino-6-(5-phosphoribosylamino)uracil reductase activity"/>
    <property type="evidence" value="ECO:0007669"/>
    <property type="project" value="UniProtKB-EC"/>
</dbReference>
<keyword evidence="15" id="KW-0560">Oxidoreductase</keyword>
<evidence type="ECO:0000259" key="19">
    <source>
        <dbReference type="PROSITE" id="PS51747"/>
    </source>
</evidence>
<dbReference type="PANTHER" id="PTHR38011:SF7">
    <property type="entry name" value="2,5-DIAMINO-6-RIBOSYLAMINO-4(3H)-PYRIMIDINONE 5'-PHOSPHATE REDUCTASE"/>
    <property type="match status" value="1"/>
</dbReference>
<keyword evidence="16" id="KW-0511">Multifunctional enzyme</keyword>
<feature type="domain" description="CMP/dCMP-type deaminase" evidence="19">
    <location>
        <begin position="21"/>
        <end position="143"/>
    </location>
</feature>
<accession>A0A1H9P7I6</accession>
<organism evidence="20 21">
    <name type="scientific">Butyrivibrio fibrisolvens</name>
    <dbReference type="NCBI Taxonomy" id="831"/>
    <lineage>
        <taxon>Bacteria</taxon>
        <taxon>Bacillati</taxon>
        <taxon>Bacillota</taxon>
        <taxon>Clostridia</taxon>
        <taxon>Lachnospirales</taxon>
        <taxon>Lachnospiraceae</taxon>
        <taxon>Butyrivibrio</taxon>
    </lineage>
</organism>
<dbReference type="GO" id="GO:0009231">
    <property type="term" value="P:riboflavin biosynthetic process"/>
    <property type="evidence" value="ECO:0007669"/>
    <property type="project" value="UniProtKB-UniPathway"/>
</dbReference>
<dbReference type="FunFam" id="3.40.140.10:FF:000025">
    <property type="entry name" value="Riboflavin biosynthesis protein RibD"/>
    <property type="match status" value="1"/>
</dbReference>
<keyword evidence="11" id="KW-0479">Metal-binding</keyword>
<dbReference type="EMBL" id="FOGJ01000005">
    <property type="protein sequence ID" value="SER43855.1"/>
    <property type="molecule type" value="Genomic_DNA"/>
</dbReference>
<evidence type="ECO:0000256" key="6">
    <source>
        <dbReference type="ARBA" id="ARBA00007417"/>
    </source>
</evidence>
<dbReference type="eggNOG" id="COG0117">
    <property type="taxonomic scope" value="Bacteria"/>
</dbReference>
<dbReference type="PANTHER" id="PTHR38011">
    <property type="entry name" value="DIHYDROFOLATE REDUCTASE FAMILY PROTEIN (AFU_ORTHOLOGUE AFUA_8G06820)"/>
    <property type="match status" value="1"/>
</dbReference>
<comment type="pathway">
    <text evidence="3">Cofactor biosynthesis; riboflavin biosynthesis; 5-amino-6-(D-ribitylamino)uracil from GTP: step 2/4.</text>
</comment>
<dbReference type="EC" id="1.1.1.193" evidence="8"/>
<keyword evidence="10" id="KW-0686">Riboflavin biosynthesis</keyword>
<dbReference type="eggNOG" id="COG1985">
    <property type="taxonomic scope" value="Bacteria"/>
</dbReference>
<dbReference type="InterPro" id="IPR024072">
    <property type="entry name" value="DHFR-like_dom_sf"/>
</dbReference>
<dbReference type="InterPro" id="IPR016192">
    <property type="entry name" value="APOBEC/CMP_deaminase_Zn-bd"/>
</dbReference>
<evidence type="ECO:0000256" key="16">
    <source>
        <dbReference type="ARBA" id="ARBA00023268"/>
    </source>
</evidence>
<comment type="catalytic activity">
    <reaction evidence="17">
        <text>5-amino-6-(5-phospho-D-ribitylamino)uracil + NADP(+) = 5-amino-6-(5-phospho-D-ribosylamino)uracil + NADPH + H(+)</text>
        <dbReference type="Rhea" id="RHEA:17845"/>
        <dbReference type="ChEBI" id="CHEBI:15378"/>
        <dbReference type="ChEBI" id="CHEBI:57783"/>
        <dbReference type="ChEBI" id="CHEBI:58349"/>
        <dbReference type="ChEBI" id="CHEBI:58421"/>
        <dbReference type="ChEBI" id="CHEBI:58453"/>
        <dbReference type="EC" id="1.1.1.193"/>
    </reaction>
</comment>
<evidence type="ECO:0000256" key="8">
    <source>
        <dbReference type="ARBA" id="ARBA00013173"/>
    </source>
</evidence>
<dbReference type="Pfam" id="PF00383">
    <property type="entry name" value="dCMP_cyt_deam_1"/>
    <property type="match status" value="1"/>
</dbReference>
<dbReference type="Gene3D" id="3.40.140.10">
    <property type="entry name" value="Cytidine Deaminase, domain 2"/>
    <property type="match status" value="1"/>
</dbReference>
<evidence type="ECO:0000256" key="3">
    <source>
        <dbReference type="ARBA" id="ARBA00004882"/>
    </source>
</evidence>
<comment type="cofactor">
    <cofactor evidence="1">
        <name>Zn(2+)</name>
        <dbReference type="ChEBI" id="CHEBI:29105"/>
    </cofactor>
</comment>
<reference evidence="20 21" key="1">
    <citation type="submission" date="2016-10" db="EMBL/GenBank/DDBJ databases">
        <authorList>
            <person name="de Groot N.N."/>
        </authorList>
    </citation>
    <scope>NUCLEOTIDE SEQUENCE [LARGE SCALE GENOMIC DNA]</scope>
    <source>
        <strain evidence="20 21">AR40</strain>
    </source>
</reference>
<gene>
    <name evidence="20" type="ORF">SAMN04487884_105155</name>
</gene>
<dbReference type="CDD" id="cd01284">
    <property type="entry name" value="Riboflavin_deaminase-reductase"/>
    <property type="match status" value="1"/>
</dbReference>
<evidence type="ECO:0000256" key="10">
    <source>
        <dbReference type="ARBA" id="ARBA00022619"/>
    </source>
</evidence>
<evidence type="ECO:0000256" key="11">
    <source>
        <dbReference type="ARBA" id="ARBA00022723"/>
    </source>
</evidence>
<dbReference type="InterPro" id="IPR002734">
    <property type="entry name" value="RibDG_C"/>
</dbReference>
<evidence type="ECO:0000256" key="4">
    <source>
        <dbReference type="ARBA" id="ARBA00004910"/>
    </source>
</evidence>
<evidence type="ECO:0000256" key="13">
    <source>
        <dbReference type="ARBA" id="ARBA00022833"/>
    </source>
</evidence>
<dbReference type="Pfam" id="PF01872">
    <property type="entry name" value="RibD_C"/>
    <property type="match status" value="1"/>
</dbReference>
<evidence type="ECO:0000313" key="21">
    <source>
        <dbReference type="Proteomes" id="UP000182584"/>
    </source>
</evidence>
<comment type="similarity">
    <text evidence="5">In the N-terminal section; belongs to the cytidine and deoxycytidylate deaminase family.</text>
</comment>
<dbReference type="PROSITE" id="PS51747">
    <property type="entry name" value="CYT_DCMP_DEAMINASES_2"/>
    <property type="match status" value="1"/>
</dbReference>
<evidence type="ECO:0000256" key="5">
    <source>
        <dbReference type="ARBA" id="ARBA00005259"/>
    </source>
</evidence>
<dbReference type="InterPro" id="IPR016193">
    <property type="entry name" value="Cytidine_deaminase-like"/>
</dbReference>
<evidence type="ECO:0000256" key="12">
    <source>
        <dbReference type="ARBA" id="ARBA00022801"/>
    </source>
</evidence>
<dbReference type="InterPro" id="IPR050765">
    <property type="entry name" value="Riboflavin_Biosynth_HTPR"/>
</dbReference>
<comment type="similarity">
    <text evidence="6">In the C-terminal section; belongs to the HTP reductase family.</text>
</comment>
<evidence type="ECO:0000256" key="2">
    <source>
        <dbReference type="ARBA" id="ARBA00002151"/>
    </source>
</evidence>
<sequence>MNQNNLVYTASQYVNSSIESDLDPQYMRRAIELALSAKGRTNPNPMVGAVIVKDGRVIGEGYHHRYGDLHAERDAIKNLKNSAQGATIYVTLEPCCHYGKQPPCTLAIVEAGISRVVIGSRDPNPLVGGKGTAFLREHGIEVVEDYLKDECDAINPVFFHYITGKEPYVALKYAMTADGRIATDFGDSKWITGESARAYVHELRNYYTGILVGIGTVLADDPMLTCRLPGTRNPIRIVMDSHLKIPLDCNLVKTVNEAPLIVACLDKYLHDGADDLEYSDAIRKKISALKSMGVTVLGVASNGEVRRGQDDLTDASKNRPVDEGEHISVDDLLRQLGLLHIDGILVEGGKHINAAFLETGKVNKIYTFVGAQIVGGTGIYTPVADIGITKMKESIRLSDPEIRAFDTDVLIEYEVQSLKAFHFQTQIGVAGSTNLNH</sequence>
<dbReference type="UniPathway" id="UPA00275">
    <property type="reaction ID" value="UER00401"/>
</dbReference>
<dbReference type="NCBIfam" id="TIGR00326">
    <property type="entry name" value="eubact_ribD"/>
    <property type="match status" value="1"/>
</dbReference>
<evidence type="ECO:0000256" key="14">
    <source>
        <dbReference type="ARBA" id="ARBA00022857"/>
    </source>
</evidence>
<dbReference type="InterPro" id="IPR002125">
    <property type="entry name" value="CMP_dCMP_dom"/>
</dbReference>
<dbReference type="InterPro" id="IPR004794">
    <property type="entry name" value="Eubact_RibD"/>
</dbReference>
<protein>
    <recommendedName>
        <fullName evidence="9">Riboflavin biosynthesis protein RibD</fullName>
        <ecNumber evidence="8">1.1.1.193</ecNumber>
        <ecNumber evidence="7">3.5.4.26</ecNumber>
    </recommendedName>
</protein>
<dbReference type="GO" id="GO:0008835">
    <property type="term" value="F:diaminohydroxyphosphoribosylaminopyrimidine deaminase activity"/>
    <property type="evidence" value="ECO:0007669"/>
    <property type="project" value="UniProtKB-EC"/>
</dbReference>
<evidence type="ECO:0000256" key="7">
    <source>
        <dbReference type="ARBA" id="ARBA00012766"/>
    </source>
</evidence>
<evidence type="ECO:0000256" key="17">
    <source>
        <dbReference type="ARBA" id="ARBA00049861"/>
    </source>
</evidence>
<evidence type="ECO:0000256" key="9">
    <source>
        <dbReference type="ARBA" id="ARBA00019930"/>
    </source>
</evidence>
<dbReference type="Gene3D" id="3.40.430.10">
    <property type="entry name" value="Dihydrofolate Reductase, subunit A"/>
    <property type="match status" value="1"/>
</dbReference>
<dbReference type="EC" id="3.5.4.26" evidence="7"/>
<dbReference type="SUPFAM" id="SSF53597">
    <property type="entry name" value="Dihydrofolate reductase-like"/>
    <property type="match status" value="1"/>
</dbReference>
<dbReference type="AlphaFoldDB" id="A0A1H9P7I6"/>
<dbReference type="Proteomes" id="UP000182584">
    <property type="component" value="Unassembled WGS sequence"/>
</dbReference>
<keyword evidence="14" id="KW-0521">NADP</keyword>
<evidence type="ECO:0000256" key="15">
    <source>
        <dbReference type="ARBA" id="ARBA00023002"/>
    </source>
</evidence>
<evidence type="ECO:0000256" key="18">
    <source>
        <dbReference type="ARBA" id="ARBA00049886"/>
    </source>
</evidence>
<dbReference type="GO" id="GO:0008270">
    <property type="term" value="F:zinc ion binding"/>
    <property type="evidence" value="ECO:0007669"/>
    <property type="project" value="InterPro"/>
</dbReference>
<dbReference type="SUPFAM" id="SSF53927">
    <property type="entry name" value="Cytidine deaminase-like"/>
    <property type="match status" value="1"/>
</dbReference>
<proteinExistence type="inferred from homology"/>